<proteinExistence type="predicted"/>
<feature type="region of interest" description="Disordered" evidence="1">
    <location>
        <begin position="1"/>
        <end position="20"/>
    </location>
</feature>
<dbReference type="EMBL" id="CAUOFW020003591">
    <property type="protein sequence ID" value="CAK9160836.1"/>
    <property type="molecule type" value="Genomic_DNA"/>
</dbReference>
<accession>A0ABC8SUF6</accession>
<protein>
    <submittedName>
        <fullName evidence="2">Uncharacterized protein</fullName>
    </submittedName>
</protein>
<name>A0ABC8SUF6_9AQUA</name>
<dbReference type="Proteomes" id="UP001642360">
    <property type="component" value="Unassembled WGS sequence"/>
</dbReference>
<sequence length="87" mass="9526">MKKCDENPHLERLQSATSMGTRAATIVLTGAAVLIGTRAKLCSSMAEREKPKTELNYRPTQTPSVTTSWLPRSSECGVWSESKSPTE</sequence>
<organism evidence="2 3">
    <name type="scientific">Ilex paraguariensis</name>
    <name type="common">yerba mate</name>
    <dbReference type="NCBI Taxonomy" id="185542"/>
    <lineage>
        <taxon>Eukaryota</taxon>
        <taxon>Viridiplantae</taxon>
        <taxon>Streptophyta</taxon>
        <taxon>Embryophyta</taxon>
        <taxon>Tracheophyta</taxon>
        <taxon>Spermatophyta</taxon>
        <taxon>Magnoliopsida</taxon>
        <taxon>eudicotyledons</taxon>
        <taxon>Gunneridae</taxon>
        <taxon>Pentapetalae</taxon>
        <taxon>asterids</taxon>
        <taxon>campanulids</taxon>
        <taxon>Aquifoliales</taxon>
        <taxon>Aquifoliaceae</taxon>
        <taxon>Ilex</taxon>
    </lineage>
</organism>
<reference evidence="2 3" key="1">
    <citation type="submission" date="2024-02" db="EMBL/GenBank/DDBJ databases">
        <authorList>
            <person name="Vignale AGUSTIN F."/>
            <person name="Sosa J E."/>
            <person name="Modenutti C."/>
        </authorList>
    </citation>
    <scope>NUCLEOTIDE SEQUENCE [LARGE SCALE GENOMIC DNA]</scope>
</reference>
<keyword evidence="3" id="KW-1185">Reference proteome</keyword>
<evidence type="ECO:0000256" key="1">
    <source>
        <dbReference type="SAM" id="MobiDB-lite"/>
    </source>
</evidence>
<dbReference type="AlphaFoldDB" id="A0ABC8SUF6"/>
<evidence type="ECO:0000313" key="3">
    <source>
        <dbReference type="Proteomes" id="UP001642360"/>
    </source>
</evidence>
<gene>
    <name evidence="2" type="ORF">ILEXP_LOCUS29623</name>
</gene>
<feature type="compositionally biased region" description="Basic and acidic residues" evidence="1">
    <location>
        <begin position="1"/>
        <end position="12"/>
    </location>
</feature>
<evidence type="ECO:0000313" key="2">
    <source>
        <dbReference type="EMBL" id="CAK9160836.1"/>
    </source>
</evidence>
<comment type="caution">
    <text evidence="2">The sequence shown here is derived from an EMBL/GenBank/DDBJ whole genome shotgun (WGS) entry which is preliminary data.</text>
</comment>